<feature type="compositionally biased region" description="Basic and acidic residues" evidence="1">
    <location>
        <begin position="21"/>
        <end position="30"/>
    </location>
</feature>
<comment type="caution">
    <text evidence="2">The sequence shown here is derived from an EMBL/GenBank/DDBJ whole genome shotgun (WGS) entry which is preliminary data.</text>
</comment>
<evidence type="ECO:0000313" key="2">
    <source>
        <dbReference type="EMBL" id="MPC60836.1"/>
    </source>
</evidence>
<dbReference type="Proteomes" id="UP000324222">
    <property type="component" value="Unassembled WGS sequence"/>
</dbReference>
<feature type="region of interest" description="Disordered" evidence="1">
    <location>
        <begin position="16"/>
        <end position="51"/>
    </location>
</feature>
<dbReference type="EMBL" id="VSRR010017951">
    <property type="protein sequence ID" value="MPC60836.1"/>
    <property type="molecule type" value="Genomic_DNA"/>
</dbReference>
<dbReference type="AlphaFoldDB" id="A0A5B7GTE1"/>
<evidence type="ECO:0000256" key="1">
    <source>
        <dbReference type="SAM" id="MobiDB-lite"/>
    </source>
</evidence>
<organism evidence="2 3">
    <name type="scientific">Portunus trituberculatus</name>
    <name type="common">Swimming crab</name>
    <name type="synonym">Neptunus trituberculatus</name>
    <dbReference type="NCBI Taxonomy" id="210409"/>
    <lineage>
        <taxon>Eukaryota</taxon>
        <taxon>Metazoa</taxon>
        <taxon>Ecdysozoa</taxon>
        <taxon>Arthropoda</taxon>
        <taxon>Crustacea</taxon>
        <taxon>Multicrustacea</taxon>
        <taxon>Malacostraca</taxon>
        <taxon>Eumalacostraca</taxon>
        <taxon>Eucarida</taxon>
        <taxon>Decapoda</taxon>
        <taxon>Pleocyemata</taxon>
        <taxon>Brachyura</taxon>
        <taxon>Eubrachyura</taxon>
        <taxon>Portunoidea</taxon>
        <taxon>Portunidae</taxon>
        <taxon>Portuninae</taxon>
        <taxon>Portunus</taxon>
    </lineage>
</organism>
<protein>
    <submittedName>
        <fullName evidence="2">Uncharacterized protein</fullName>
    </submittedName>
</protein>
<evidence type="ECO:0000313" key="3">
    <source>
        <dbReference type="Proteomes" id="UP000324222"/>
    </source>
</evidence>
<gene>
    <name evidence="2" type="ORF">E2C01_054895</name>
</gene>
<name>A0A5B7GTE1_PORTR</name>
<reference evidence="2 3" key="1">
    <citation type="submission" date="2019-05" db="EMBL/GenBank/DDBJ databases">
        <title>Another draft genome of Portunus trituberculatus and its Hox gene families provides insights of decapod evolution.</title>
        <authorList>
            <person name="Jeong J.-H."/>
            <person name="Song I."/>
            <person name="Kim S."/>
            <person name="Choi T."/>
            <person name="Kim D."/>
            <person name="Ryu S."/>
            <person name="Kim W."/>
        </authorList>
    </citation>
    <scope>NUCLEOTIDE SEQUENCE [LARGE SCALE GENOMIC DNA]</scope>
    <source>
        <tissue evidence="2">Muscle</tissue>
    </source>
</reference>
<keyword evidence="3" id="KW-1185">Reference proteome</keyword>
<sequence length="76" mass="8655">MYASLPDTITSVMRSAQRWVSDTDHSKENQHNTSSGTPTGRGKTPEALPLTGNLRRDWRNRTRYRNEIVIGGAQRR</sequence>
<accession>A0A5B7GTE1</accession>
<proteinExistence type="predicted"/>